<dbReference type="CDD" id="cd17535">
    <property type="entry name" value="REC_NarL-like"/>
    <property type="match status" value="1"/>
</dbReference>
<dbReference type="Proteomes" id="UP000320235">
    <property type="component" value="Unassembled WGS sequence"/>
</dbReference>
<organism evidence="8 9">
    <name type="scientific">Microbacterium kyungheense</name>
    <dbReference type="NCBI Taxonomy" id="1263636"/>
    <lineage>
        <taxon>Bacteria</taxon>
        <taxon>Bacillati</taxon>
        <taxon>Actinomycetota</taxon>
        <taxon>Actinomycetes</taxon>
        <taxon>Micrococcales</taxon>
        <taxon>Microbacteriaceae</taxon>
        <taxon>Microbacterium</taxon>
    </lineage>
</organism>
<feature type="domain" description="Response regulatory" evidence="7">
    <location>
        <begin position="11"/>
        <end position="126"/>
    </location>
</feature>
<keyword evidence="3" id="KW-0238">DNA-binding</keyword>
<gene>
    <name evidence="8" type="ORF">FB391_2927</name>
</gene>
<dbReference type="SMART" id="SM00421">
    <property type="entry name" value="HTH_LUXR"/>
    <property type="match status" value="1"/>
</dbReference>
<dbReference type="PROSITE" id="PS50043">
    <property type="entry name" value="HTH_LUXR_2"/>
    <property type="match status" value="1"/>
</dbReference>
<dbReference type="InterPro" id="IPR039420">
    <property type="entry name" value="WalR-like"/>
</dbReference>
<protein>
    <submittedName>
        <fullName evidence="8">LuxR family two component transcriptional regulator</fullName>
    </submittedName>
</protein>
<dbReference type="SUPFAM" id="SSF52172">
    <property type="entry name" value="CheY-like"/>
    <property type="match status" value="1"/>
</dbReference>
<evidence type="ECO:0000256" key="2">
    <source>
        <dbReference type="ARBA" id="ARBA00023015"/>
    </source>
</evidence>
<dbReference type="RefSeq" id="WP_141895518.1">
    <property type="nucleotide sequence ID" value="NZ_BAABLH010000006.1"/>
</dbReference>
<dbReference type="InterPro" id="IPR000792">
    <property type="entry name" value="Tscrpt_reg_LuxR_C"/>
</dbReference>
<dbReference type="PRINTS" id="PR00038">
    <property type="entry name" value="HTHLUXR"/>
</dbReference>
<name>A0A543ES36_9MICO</name>
<dbReference type="SMART" id="SM00448">
    <property type="entry name" value="REC"/>
    <property type="match status" value="1"/>
</dbReference>
<evidence type="ECO:0000313" key="8">
    <source>
        <dbReference type="EMBL" id="TQM24413.1"/>
    </source>
</evidence>
<evidence type="ECO:0000256" key="3">
    <source>
        <dbReference type="ARBA" id="ARBA00023125"/>
    </source>
</evidence>
<dbReference type="InterPro" id="IPR001789">
    <property type="entry name" value="Sig_transdc_resp-reg_receiver"/>
</dbReference>
<comment type="caution">
    <text evidence="8">The sequence shown here is derived from an EMBL/GenBank/DDBJ whole genome shotgun (WGS) entry which is preliminary data.</text>
</comment>
<evidence type="ECO:0000256" key="4">
    <source>
        <dbReference type="ARBA" id="ARBA00023163"/>
    </source>
</evidence>
<dbReference type="PANTHER" id="PTHR43214">
    <property type="entry name" value="TWO-COMPONENT RESPONSE REGULATOR"/>
    <property type="match status" value="1"/>
</dbReference>
<keyword evidence="4" id="KW-0804">Transcription</keyword>
<dbReference type="GO" id="GO:0006355">
    <property type="term" value="P:regulation of DNA-templated transcription"/>
    <property type="evidence" value="ECO:0007669"/>
    <property type="project" value="InterPro"/>
</dbReference>
<reference evidence="8 9" key="1">
    <citation type="submission" date="2019-06" db="EMBL/GenBank/DDBJ databases">
        <title>Sequencing the genomes of 1000 actinobacteria strains.</title>
        <authorList>
            <person name="Klenk H.-P."/>
        </authorList>
    </citation>
    <scope>NUCLEOTIDE SEQUENCE [LARGE SCALE GENOMIC DNA]</scope>
    <source>
        <strain evidence="8 9">DSM 105492</strain>
    </source>
</reference>
<sequence>MPSDTADRPIKVLVVDDDFLAREAITAMLRHHVDLEVVGTAAGGVEAIALARATRPDVVLMDVQMPGMDGVETTRALLGQQDTDVVAMTSLATSETVWRMIDAGAYGYVLKDDAPADLAAAVRTVARGDAFLSPRYTRELLERSASDAGADARRTAAELFATLTDRERDAARLVAAGAGDGEIARAMHVALSTAKAHVQQARNKLGARNRTQIAVLVERAGQTPSA</sequence>
<dbReference type="SUPFAM" id="SSF46894">
    <property type="entry name" value="C-terminal effector domain of the bipartite response regulators"/>
    <property type="match status" value="1"/>
</dbReference>
<proteinExistence type="predicted"/>
<accession>A0A543ES36</accession>
<evidence type="ECO:0000259" key="7">
    <source>
        <dbReference type="PROSITE" id="PS50110"/>
    </source>
</evidence>
<dbReference type="AlphaFoldDB" id="A0A543ES36"/>
<dbReference type="InterPro" id="IPR016032">
    <property type="entry name" value="Sig_transdc_resp-reg_C-effctor"/>
</dbReference>
<keyword evidence="1 5" id="KW-0597">Phosphoprotein</keyword>
<evidence type="ECO:0000259" key="6">
    <source>
        <dbReference type="PROSITE" id="PS50043"/>
    </source>
</evidence>
<dbReference type="InterPro" id="IPR011006">
    <property type="entry name" value="CheY-like_superfamily"/>
</dbReference>
<feature type="modified residue" description="4-aspartylphosphate" evidence="5">
    <location>
        <position position="62"/>
    </location>
</feature>
<dbReference type="EMBL" id="VFPE01000004">
    <property type="protein sequence ID" value="TQM24413.1"/>
    <property type="molecule type" value="Genomic_DNA"/>
</dbReference>
<dbReference type="GO" id="GO:0003677">
    <property type="term" value="F:DNA binding"/>
    <property type="evidence" value="ECO:0007669"/>
    <property type="project" value="UniProtKB-KW"/>
</dbReference>
<keyword evidence="2" id="KW-0805">Transcription regulation</keyword>
<dbReference type="PROSITE" id="PS50110">
    <property type="entry name" value="RESPONSE_REGULATORY"/>
    <property type="match status" value="1"/>
</dbReference>
<evidence type="ECO:0000256" key="1">
    <source>
        <dbReference type="ARBA" id="ARBA00022553"/>
    </source>
</evidence>
<dbReference type="CDD" id="cd06170">
    <property type="entry name" value="LuxR_C_like"/>
    <property type="match status" value="1"/>
</dbReference>
<feature type="domain" description="HTH luxR-type" evidence="6">
    <location>
        <begin position="156"/>
        <end position="221"/>
    </location>
</feature>
<dbReference type="InterPro" id="IPR058245">
    <property type="entry name" value="NreC/VraR/RcsB-like_REC"/>
</dbReference>
<keyword evidence="9" id="KW-1185">Reference proteome</keyword>
<evidence type="ECO:0000256" key="5">
    <source>
        <dbReference type="PROSITE-ProRule" id="PRU00169"/>
    </source>
</evidence>
<dbReference type="PANTHER" id="PTHR43214:SF24">
    <property type="entry name" value="TRANSCRIPTIONAL REGULATORY PROTEIN NARL-RELATED"/>
    <property type="match status" value="1"/>
</dbReference>
<evidence type="ECO:0000313" key="9">
    <source>
        <dbReference type="Proteomes" id="UP000320235"/>
    </source>
</evidence>
<dbReference type="OrthoDB" id="9808843at2"/>
<dbReference type="Pfam" id="PF00072">
    <property type="entry name" value="Response_reg"/>
    <property type="match status" value="1"/>
</dbReference>
<dbReference type="GO" id="GO:0000160">
    <property type="term" value="P:phosphorelay signal transduction system"/>
    <property type="evidence" value="ECO:0007669"/>
    <property type="project" value="InterPro"/>
</dbReference>
<dbReference type="Gene3D" id="3.40.50.2300">
    <property type="match status" value="1"/>
</dbReference>
<dbReference type="Pfam" id="PF00196">
    <property type="entry name" value="GerE"/>
    <property type="match status" value="1"/>
</dbReference>